<keyword evidence="1" id="KW-0812">Transmembrane</keyword>
<evidence type="ECO:0000313" key="3">
    <source>
        <dbReference type="Proteomes" id="UP000070089"/>
    </source>
</evidence>
<feature type="transmembrane region" description="Helical" evidence="1">
    <location>
        <begin position="149"/>
        <end position="172"/>
    </location>
</feature>
<reference evidence="2 3" key="1">
    <citation type="journal article" date="2015" name="Mol. Biochem. Parasitol.">
        <title>Identification of polymorphic genes for use in assemblage B genotyping assays through comparative genomics of multiple assemblage B Giardia duodenalis isolates.</title>
        <authorList>
            <person name="Wielinga C."/>
            <person name="Thompson R.C."/>
            <person name="Monis P."/>
            <person name="Ryan U."/>
        </authorList>
    </citation>
    <scope>NUCLEOTIDE SEQUENCE [LARGE SCALE GENOMIC DNA]</scope>
    <source>
        <strain evidence="2 3">BAH15c1</strain>
    </source>
</reference>
<sequence length="299" mass="32642">MYEISLVCPVGPKIHLDSFFEHSCFHPRLLTQFPAQGEGSTEIKMGLYTHNNALSFIATGLPIILYGALFGFVKRDPTPLRVALDACVHRGINFSSCIKTLEVTERHSVLFLLALICFTAVLIILDILASILYCCCCRNVRSARYLQKAISGIATIAAFDVVSFIASSLIYYKYDSANSSGVIVTNYAGTNAYIIARYTGLAIVCISVAWVVTIVLGSPLTSTNNMLMKALTMIIGGCVIFFILAIVMGTDAAHWLRHLSDYRHQAKEMGCAMSAAAIIIYVFAFLNASLCNTDSTKKS</sequence>
<gene>
    <name evidence="2" type="ORF">QR46_2444</name>
</gene>
<feature type="transmembrane region" description="Helical" evidence="1">
    <location>
        <begin position="230"/>
        <end position="249"/>
    </location>
</feature>
<protein>
    <submittedName>
        <fullName evidence="2">Uncharacterized protein</fullName>
    </submittedName>
</protein>
<dbReference type="EMBL" id="JXTI01000064">
    <property type="protein sequence ID" value="KWX13572.1"/>
    <property type="molecule type" value="Genomic_DNA"/>
</dbReference>
<name>A0A132NV42_GIAIN</name>
<feature type="transmembrane region" description="Helical" evidence="1">
    <location>
        <begin position="53"/>
        <end position="73"/>
    </location>
</feature>
<dbReference type="OrthoDB" id="10254009at2759"/>
<feature type="transmembrane region" description="Helical" evidence="1">
    <location>
        <begin position="109"/>
        <end position="137"/>
    </location>
</feature>
<comment type="caution">
    <text evidence="2">The sequence shown here is derived from an EMBL/GenBank/DDBJ whole genome shotgun (WGS) entry which is preliminary data.</text>
</comment>
<keyword evidence="1" id="KW-1133">Transmembrane helix</keyword>
<feature type="transmembrane region" description="Helical" evidence="1">
    <location>
        <begin position="269"/>
        <end position="290"/>
    </location>
</feature>
<evidence type="ECO:0000256" key="1">
    <source>
        <dbReference type="SAM" id="Phobius"/>
    </source>
</evidence>
<feature type="transmembrane region" description="Helical" evidence="1">
    <location>
        <begin position="192"/>
        <end position="218"/>
    </location>
</feature>
<organism evidence="2 3">
    <name type="scientific">Giardia duodenalis assemblage B</name>
    <dbReference type="NCBI Taxonomy" id="1394984"/>
    <lineage>
        <taxon>Eukaryota</taxon>
        <taxon>Metamonada</taxon>
        <taxon>Diplomonadida</taxon>
        <taxon>Hexamitidae</taxon>
        <taxon>Giardiinae</taxon>
        <taxon>Giardia</taxon>
    </lineage>
</organism>
<evidence type="ECO:0000313" key="2">
    <source>
        <dbReference type="EMBL" id="KWX13572.1"/>
    </source>
</evidence>
<keyword evidence="1" id="KW-0472">Membrane</keyword>
<dbReference type="Proteomes" id="UP000070089">
    <property type="component" value="Unassembled WGS sequence"/>
</dbReference>
<proteinExistence type="predicted"/>
<dbReference type="VEuPathDB" id="GiardiaDB:QR46_2444"/>
<dbReference type="AlphaFoldDB" id="A0A132NV42"/>
<accession>A0A132NV42</accession>